<organism evidence="12 13">
    <name type="scientific">Treponema porcinum</name>
    <dbReference type="NCBI Taxonomy" id="261392"/>
    <lineage>
        <taxon>Bacteria</taxon>
        <taxon>Pseudomonadati</taxon>
        <taxon>Spirochaetota</taxon>
        <taxon>Spirochaetia</taxon>
        <taxon>Spirochaetales</taxon>
        <taxon>Treponemataceae</taxon>
        <taxon>Treponema</taxon>
    </lineage>
</organism>
<dbReference type="GO" id="GO:0016020">
    <property type="term" value="C:membrane"/>
    <property type="evidence" value="ECO:0007669"/>
    <property type="project" value="InterPro"/>
</dbReference>
<evidence type="ECO:0000256" key="7">
    <source>
        <dbReference type="ARBA" id="ARBA00022840"/>
    </source>
</evidence>
<evidence type="ECO:0000256" key="6">
    <source>
        <dbReference type="ARBA" id="ARBA00022777"/>
    </source>
</evidence>
<evidence type="ECO:0000256" key="8">
    <source>
        <dbReference type="ARBA" id="ARBA00023012"/>
    </source>
</evidence>
<keyword evidence="5" id="KW-0547">Nucleotide-binding</keyword>
<feature type="transmembrane region" description="Helical" evidence="9">
    <location>
        <begin position="15"/>
        <end position="39"/>
    </location>
</feature>
<gene>
    <name evidence="12" type="ORF">SAMN02745149_01885</name>
</gene>
<dbReference type="OrthoDB" id="199946at2"/>
<dbReference type="InterPro" id="IPR036890">
    <property type="entry name" value="HATPase_C_sf"/>
</dbReference>
<feature type="domain" description="Histidine kinase/HSP90-like ATPase" evidence="10">
    <location>
        <begin position="173"/>
        <end position="272"/>
    </location>
</feature>
<keyword evidence="9" id="KW-0472">Membrane</keyword>
<dbReference type="Proteomes" id="UP000190423">
    <property type="component" value="Unassembled WGS sequence"/>
</dbReference>
<dbReference type="CDD" id="cd16917">
    <property type="entry name" value="HATPase_UhpB-NarQ-NarX-like"/>
    <property type="match status" value="1"/>
</dbReference>
<evidence type="ECO:0000256" key="9">
    <source>
        <dbReference type="SAM" id="Phobius"/>
    </source>
</evidence>
<keyword evidence="6 12" id="KW-0418">Kinase</keyword>
<dbReference type="PANTHER" id="PTHR24421:SF10">
    <property type="entry name" value="NITRATE_NITRITE SENSOR PROTEIN NARQ"/>
    <property type="match status" value="1"/>
</dbReference>
<name>A0A1T4M8I7_TREPO</name>
<keyword evidence="4" id="KW-0808">Transferase</keyword>
<evidence type="ECO:0000259" key="10">
    <source>
        <dbReference type="Pfam" id="PF02518"/>
    </source>
</evidence>
<dbReference type="SUPFAM" id="SSF55874">
    <property type="entry name" value="ATPase domain of HSP90 chaperone/DNA topoisomerase II/histidine kinase"/>
    <property type="match status" value="1"/>
</dbReference>
<dbReference type="Pfam" id="PF02518">
    <property type="entry name" value="HATPase_c"/>
    <property type="match status" value="1"/>
</dbReference>
<dbReference type="EMBL" id="FUWG01000014">
    <property type="protein sequence ID" value="SJZ63014.1"/>
    <property type="molecule type" value="Genomic_DNA"/>
</dbReference>
<comment type="catalytic activity">
    <reaction evidence="1">
        <text>ATP + protein L-histidine = ADP + protein N-phospho-L-histidine.</text>
        <dbReference type="EC" id="2.7.13.3"/>
    </reaction>
</comment>
<dbReference type="AlphaFoldDB" id="A0A1T4M8I7"/>
<evidence type="ECO:0000256" key="3">
    <source>
        <dbReference type="ARBA" id="ARBA00022553"/>
    </source>
</evidence>
<dbReference type="GO" id="GO:0005524">
    <property type="term" value="F:ATP binding"/>
    <property type="evidence" value="ECO:0007669"/>
    <property type="project" value="UniProtKB-KW"/>
</dbReference>
<sequence length="273" mass="30841">MTGTNLQTLTAALSLYTSFFIFLVVVTFAAFIILMVILIHDIKSRKKLKDNRQFIEETIGVQEEERRRISQELHDTVSQNIKALLLSQKELKDRCTDTNLLSELEKIISLEKKNQKELRAIIQNLAVPALANIPFKTVINDLCEQFYDQSKIPCKFFVAPDLSLDTFTTEQKHHILRIIQEALNNVRTHAKAEETSVVIRRISGQQKAGGLIRIMIFDDGEGFDSENQLPPTDASSHFGISGMEMRAKLLDGTLTVNSSPDTGTEVRLEIPLQ</sequence>
<reference evidence="12 13" key="1">
    <citation type="submission" date="2017-02" db="EMBL/GenBank/DDBJ databases">
        <authorList>
            <person name="Peterson S.W."/>
        </authorList>
    </citation>
    <scope>NUCLEOTIDE SEQUENCE [LARGE SCALE GENOMIC DNA]</scope>
    <source>
        <strain evidence="12 13">ATCC BAA-908</strain>
    </source>
</reference>
<dbReference type="GO" id="GO:0000155">
    <property type="term" value="F:phosphorelay sensor kinase activity"/>
    <property type="evidence" value="ECO:0007669"/>
    <property type="project" value="InterPro"/>
</dbReference>
<evidence type="ECO:0000313" key="12">
    <source>
        <dbReference type="EMBL" id="SJZ63014.1"/>
    </source>
</evidence>
<dbReference type="GeneID" id="78317166"/>
<proteinExistence type="predicted"/>
<dbReference type="GO" id="GO:0046983">
    <property type="term" value="F:protein dimerization activity"/>
    <property type="evidence" value="ECO:0007669"/>
    <property type="project" value="InterPro"/>
</dbReference>
<keyword evidence="9" id="KW-1133">Transmembrane helix</keyword>
<dbReference type="InterPro" id="IPR050482">
    <property type="entry name" value="Sensor_HK_TwoCompSys"/>
</dbReference>
<keyword evidence="7" id="KW-0067">ATP-binding</keyword>
<dbReference type="PANTHER" id="PTHR24421">
    <property type="entry name" value="NITRATE/NITRITE SENSOR PROTEIN NARX-RELATED"/>
    <property type="match status" value="1"/>
</dbReference>
<feature type="domain" description="Signal transduction histidine kinase subgroup 3 dimerisation and phosphoacceptor" evidence="11">
    <location>
        <begin position="65"/>
        <end position="126"/>
    </location>
</feature>
<dbReference type="STRING" id="261392.SAMN02745149_01885"/>
<evidence type="ECO:0000256" key="5">
    <source>
        <dbReference type="ARBA" id="ARBA00022741"/>
    </source>
</evidence>
<dbReference type="Gene3D" id="1.20.5.1930">
    <property type="match status" value="1"/>
</dbReference>
<protein>
    <recommendedName>
        <fullName evidence="2">histidine kinase</fullName>
        <ecNumber evidence="2">2.7.13.3</ecNumber>
    </recommendedName>
</protein>
<dbReference type="InterPro" id="IPR003594">
    <property type="entry name" value="HATPase_dom"/>
</dbReference>
<dbReference type="RefSeq" id="WP_078933785.1">
    <property type="nucleotide sequence ID" value="NZ_FUWG01000014.1"/>
</dbReference>
<evidence type="ECO:0000256" key="1">
    <source>
        <dbReference type="ARBA" id="ARBA00000085"/>
    </source>
</evidence>
<keyword evidence="8" id="KW-0902">Two-component regulatory system</keyword>
<keyword evidence="9" id="KW-0812">Transmembrane</keyword>
<evidence type="ECO:0000256" key="2">
    <source>
        <dbReference type="ARBA" id="ARBA00012438"/>
    </source>
</evidence>
<dbReference type="Gene3D" id="3.30.565.10">
    <property type="entry name" value="Histidine kinase-like ATPase, C-terminal domain"/>
    <property type="match status" value="1"/>
</dbReference>
<dbReference type="Pfam" id="PF07730">
    <property type="entry name" value="HisKA_3"/>
    <property type="match status" value="1"/>
</dbReference>
<accession>A0A1T4M8I7</accession>
<evidence type="ECO:0000259" key="11">
    <source>
        <dbReference type="Pfam" id="PF07730"/>
    </source>
</evidence>
<evidence type="ECO:0000256" key="4">
    <source>
        <dbReference type="ARBA" id="ARBA00022679"/>
    </source>
</evidence>
<dbReference type="InterPro" id="IPR011712">
    <property type="entry name" value="Sig_transdc_His_kin_sub3_dim/P"/>
</dbReference>
<evidence type="ECO:0000313" key="13">
    <source>
        <dbReference type="Proteomes" id="UP000190423"/>
    </source>
</evidence>
<keyword evidence="13" id="KW-1185">Reference proteome</keyword>
<dbReference type="EC" id="2.7.13.3" evidence="2"/>
<keyword evidence="3" id="KW-0597">Phosphoprotein</keyword>